<dbReference type="PANTHER" id="PTHR13196">
    <property type="entry name" value="DENN DOMAIN-CONTAINING"/>
    <property type="match status" value="1"/>
</dbReference>
<dbReference type="GO" id="GO:0006897">
    <property type="term" value="P:endocytosis"/>
    <property type="evidence" value="ECO:0007669"/>
    <property type="project" value="TreeGrafter"/>
</dbReference>
<evidence type="ECO:0000259" key="5">
    <source>
        <dbReference type="PROSITE" id="PS50211"/>
    </source>
</evidence>
<feature type="compositionally biased region" description="Polar residues" evidence="4">
    <location>
        <begin position="740"/>
        <end position="751"/>
    </location>
</feature>
<feature type="region of interest" description="Disordered" evidence="4">
    <location>
        <begin position="890"/>
        <end position="932"/>
    </location>
</feature>
<dbReference type="InterPro" id="IPR001194">
    <property type="entry name" value="cDENN_dom"/>
</dbReference>
<comment type="caution">
    <text evidence="6">The sequence shown here is derived from an EMBL/GenBank/DDBJ whole genome shotgun (WGS) entry which is preliminary data.</text>
</comment>
<dbReference type="Gene3D" id="3.30.450.200">
    <property type="match status" value="1"/>
</dbReference>
<feature type="domain" description="UDENN" evidence="5">
    <location>
        <begin position="14"/>
        <end position="376"/>
    </location>
</feature>
<dbReference type="Proteomes" id="UP000283509">
    <property type="component" value="Unassembled WGS sequence"/>
</dbReference>
<feature type="region of interest" description="Disordered" evidence="4">
    <location>
        <begin position="739"/>
        <end position="762"/>
    </location>
</feature>
<organism evidence="6 7">
    <name type="scientific">Penaeus vannamei</name>
    <name type="common">Whiteleg shrimp</name>
    <name type="synonym">Litopenaeus vannamei</name>
    <dbReference type="NCBI Taxonomy" id="6689"/>
    <lineage>
        <taxon>Eukaryota</taxon>
        <taxon>Metazoa</taxon>
        <taxon>Ecdysozoa</taxon>
        <taxon>Arthropoda</taxon>
        <taxon>Crustacea</taxon>
        <taxon>Multicrustacea</taxon>
        <taxon>Malacostraca</taxon>
        <taxon>Eumalacostraca</taxon>
        <taxon>Eucarida</taxon>
        <taxon>Decapoda</taxon>
        <taxon>Dendrobranchiata</taxon>
        <taxon>Penaeoidea</taxon>
        <taxon>Penaeidae</taxon>
        <taxon>Penaeus</taxon>
    </lineage>
</organism>
<feature type="region of interest" description="Disordered" evidence="4">
    <location>
        <begin position="575"/>
        <end position="627"/>
    </location>
</feature>
<dbReference type="SMART" id="SM00800">
    <property type="entry name" value="uDENN"/>
    <property type="match status" value="1"/>
</dbReference>
<evidence type="ECO:0000256" key="2">
    <source>
        <dbReference type="ARBA" id="ARBA00022658"/>
    </source>
</evidence>
<dbReference type="FunFam" id="3.30.450.200:FF:000003">
    <property type="entry name" value="DENN domain containing 1A"/>
    <property type="match status" value="1"/>
</dbReference>
<dbReference type="AlphaFoldDB" id="A0A3R7P0M8"/>
<evidence type="ECO:0000256" key="3">
    <source>
        <dbReference type="ARBA" id="ARBA00023329"/>
    </source>
</evidence>
<feature type="region of interest" description="Disordered" evidence="4">
    <location>
        <begin position="692"/>
        <end position="711"/>
    </location>
</feature>
<keyword evidence="2" id="KW-0344">Guanine-nucleotide releasing factor</keyword>
<feature type="compositionally biased region" description="Low complexity" evidence="4">
    <location>
        <begin position="892"/>
        <end position="909"/>
    </location>
</feature>
<reference evidence="6 7" key="2">
    <citation type="submission" date="2019-01" db="EMBL/GenBank/DDBJ databases">
        <title>The decoding of complex shrimp genome reveals the adaptation for benthos swimmer, frequently molting mechanism and breeding impact on genome.</title>
        <authorList>
            <person name="Sun Y."/>
            <person name="Gao Y."/>
            <person name="Yu Y."/>
        </authorList>
    </citation>
    <scope>NUCLEOTIDE SEQUENCE [LARGE SCALE GENOMIC DNA]</scope>
    <source>
        <tissue evidence="6">Muscle</tissue>
    </source>
</reference>
<dbReference type="GO" id="GO:0005829">
    <property type="term" value="C:cytosol"/>
    <property type="evidence" value="ECO:0007669"/>
    <property type="project" value="TreeGrafter"/>
</dbReference>
<dbReference type="OrthoDB" id="206724at2759"/>
<dbReference type="SMART" id="SM00799">
    <property type="entry name" value="DENN"/>
    <property type="match status" value="1"/>
</dbReference>
<dbReference type="Pfam" id="PF03456">
    <property type="entry name" value="uDENN"/>
    <property type="match status" value="1"/>
</dbReference>
<feature type="region of interest" description="Disordered" evidence="4">
    <location>
        <begin position="430"/>
        <end position="533"/>
    </location>
</feature>
<keyword evidence="3" id="KW-0968">Cytoplasmic vesicle</keyword>
<sequence>MGSRLRENPRRLLECWCEVVGPMGKGKGPWIIQKFPNSYTQEEILKSVPQFAFPCTFESTNVQHFSFVLTSLDSKWTYGFCRHAPGAETALVLLSHLPWHETFYKLLNTLSEMMTAGRTSDLTSCLQNIYKFEVPLPGTEITVPYGDNKFFVAKCPNHLKLPTIPENRDLSEYYNAVDANNMMIIFASMLYERRIIMVSKRLSRLSACVQAANSVIYPMQWQHIFIPVLPQHLIDYLLAPMPFLIGVNTSLMSKVQMDDIGEAVILDADNNTVKTPFNDVETLPDEVVSNLKRNLKSPSNMLGDCVARAFLRALVQLIGNYKEALQFREEDSKITFNKEKFVAIRPPHFQPFVEKMLELQIFQQFIEERLDRLNSGKQTSDEFELEVSVHCEKSSSKVKQQYKQFVTNVRKEGGAIMKTVKSKTNPAVKSAVKSVAKGGKQVKEKSRQTYKDIRGKIKDFQQPRAEDGSMSPTWMNGDSPQKPRSAPSSPVLGVKRRPQTVGGNAPHFSAKATYKRASQINIREETSAMPGTHKYELIERGSGLMSPGSTDSLSTPSPQSIDLMGEMEEVIRSRLGQDEEDEGQKNNSTGSSSKSNSIPSSVSNSPAVGHSSTLTVQHSAKDHSTSLTASKKLKKSVSIPAFLAININAATWMHKGNVYRGDGQDLIFLESPQDEIFDPLFSKDIPQRPVPSIRPSQPPPPVPGVARSTSSLPGVAVQGEGGVGVGSVSMSHLPAHPSLARSSAINTTGLPNATPKRPSEYRPLASYQGLGPEYRPFSSLQTSMGTPVGCQNPMYNQHKPPSANSLPSSTRGGSAAAAFASSMLSGSSDNQPVTAAATRPGQYVQFEPPLAQPNKAAVTSTQPQRPPRLSQRDLLGDFSKDFQKLSVNSQSKGVTLGNNNNTVVNNNKVTDSRGESKNDTNGPSENKWATFD</sequence>
<dbReference type="InterPro" id="IPR040032">
    <property type="entry name" value="DENND1A/B/C"/>
</dbReference>
<evidence type="ECO:0000313" key="7">
    <source>
        <dbReference type="Proteomes" id="UP000283509"/>
    </source>
</evidence>
<feature type="compositionally biased region" description="Low complexity" evidence="4">
    <location>
        <begin position="586"/>
        <end position="605"/>
    </location>
</feature>
<dbReference type="GO" id="GO:0005085">
    <property type="term" value="F:guanyl-nucleotide exchange factor activity"/>
    <property type="evidence" value="ECO:0007669"/>
    <property type="project" value="UniProtKB-KW"/>
</dbReference>
<evidence type="ECO:0000313" key="6">
    <source>
        <dbReference type="EMBL" id="ROT72131.1"/>
    </source>
</evidence>
<gene>
    <name evidence="6" type="ORF">C7M84_009487</name>
</gene>
<dbReference type="InterPro" id="IPR037516">
    <property type="entry name" value="Tripartite_DENN"/>
</dbReference>
<evidence type="ECO:0000256" key="1">
    <source>
        <dbReference type="ARBA" id="ARBA00004132"/>
    </source>
</evidence>
<keyword evidence="7" id="KW-1185">Reference proteome</keyword>
<dbReference type="InterPro" id="IPR043153">
    <property type="entry name" value="DENN_C"/>
</dbReference>
<feature type="compositionally biased region" description="Polar residues" evidence="4">
    <location>
        <begin position="470"/>
        <end position="479"/>
    </location>
</feature>
<dbReference type="STRING" id="6689.A0A3R7P0M8"/>
<evidence type="ECO:0000256" key="4">
    <source>
        <dbReference type="SAM" id="MobiDB-lite"/>
    </source>
</evidence>
<dbReference type="PANTHER" id="PTHR13196:SF14">
    <property type="entry name" value="UDENN DOMAIN-CONTAINING PROTEIN"/>
    <property type="match status" value="1"/>
</dbReference>
<proteinExistence type="predicted"/>
<feature type="compositionally biased region" description="Polar residues" evidence="4">
    <location>
        <begin position="547"/>
        <end position="560"/>
    </location>
</feature>
<dbReference type="InterPro" id="IPR005113">
    <property type="entry name" value="uDENN_dom"/>
</dbReference>
<reference evidence="6 7" key="1">
    <citation type="submission" date="2018-04" db="EMBL/GenBank/DDBJ databases">
        <authorList>
            <person name="Zhang X."/>
            <person name="Yuan J."/>
            <person name="Li F."/>
            <person name="Xiang J."/>
        </authorList>
    </citation>
    <scope>NUCLEOTIDE SEQUENCE [LARGE SCALE GENOMIC DNA]</scope>
    <source>
        <tissue evidence="6">Muscle</tissue>
    </source>
</reference>
<dbReference type="PROSITE" id="PS50211">
    <property type="entry name" value="DENN"/>
    <property type="match status" value="1"/>
</dbReference>
<feature type="region of interest" description="Disordered" evidence="4">
    <location>
        <begin position="792"/>
        <end position="814"/>
    </location>
</feature>
<dbReference type="GO" id="GO:0032456">
    <property type="term" value="P:endocytic recycling"/>
    <property type="evidence" value="ECO:0007669"/>
    <property type="project" value="TreeGrafter"/>
</dbReference>
<dbReference type="EMBL" id="QCYY01002200">
    <property type="protein sequence ID" value="ROT72131.1"/>
    <property type="molecule type" value="Genomic_DNA"/>
</dbReference>
<dbReference type="Pfam" id="PF03455">
    <property type="entry name" value="dDENN"/>
    <property type="match status" value="1"/>
</dbReference>
<dbReference type="InterPro" id="IPR005112">
    <property type="entry name" value="dDENN_dom"/>
</dbReference>
<dbReference type="Pfam" id="PF02141">
    <property type="entry name" value="DENN"/>
    <property type="match status" value="1"/>
</dbReference>
<dbReference type="Gene3D" id="3.40.50.11500">
    <property type="match status" value="1"/>
</dbReference>
<feature type="region of interest" description="Disordered" evidence="4">
    <location>
        <begin position="541"/>
        <end position="560"/>
    </location>
</feature>
<accession>A0A3R7P0M8</accession>
<protein>
    <submittedName>
        <fullName evidence="6">DENN domain-containing protein 1A</fullName>
    </submittedName>
</protein>
<dbReference type="GO" id="GO:1901981">
    <property type="term" value="F:phosphatidylinositol phosphate binding"/>
    <property type="evidence" value="ECO:0007669"/>
    <property type="project" value="TreeGrafter"/>
</dbReference>
<comment type="subcellular location">
    <subcellularLocation>
        <location evidence="1">Cytoplasmic vesicle</location>
        <location evidence="1">Clathrin-coated vesicle</location>
    </subcellularLocation>
</comment>
<feature type="region of interest" description="Disordered" evidence="4">
    <location>
        <begin position="852"/>
        <end position="872"/>
    </location>
</feature>
<dbReference type="SMART" id="SM00801">
    <property type="entry name" value="dDENN"/>
    <property type="match status" value="1"/>
</dbReference>
<dbReference type="GO" id="GO:0030136">
    <property type="term" value="C:clathrin-coated vesicle"/>
    <property type="evidence" value="ECO:0007669"/>
    <property type="project" value="UniProtKB-SubCell"/>
</dbReference>
<dbReference type="Gene3D" id="6.10.140.1000">
    <property type="match status" value="1"/>
</dbReference>
<feature type="compositionally biased region" description="Basic and acidic residues" evidence="4">
    <location>
        <begin position="441"/>
        <end position="467"/>
    </location>
</feature>
<name>A0A3R7P0M8_PENVA</name>
<dbReference type="FunFam" id="3.40.50.11500:FF:000001">
    <property type="entry name" value="Putative DENN domain-containing protein 1A"/>
    <property type="match status" value="1"/>
</dbReference>